<dbReference type="RefSeq" id="WP_171906611.1">
    <property type="nucleotide sequence ID" value="NZ_FNUC01000004.1"/>
</dbReference>
<dbReference type="InterPro" id="IPR052036">
    <property type="entry name" value="Hydrolase/PRTase-associated"/>
</dbReference>
<dbReference type="CDD" id="cd14728">
    <property type="entry name" value="Ere-like"/>
    <property type="match status" value="1"/>
</dbReference>
<protein>
    <submittedName>
        <fullName evidence="2">Erythromycin esterase</fullName>
    </submittedName>
</protein>
<reference evidence="3" key="1">
    <citation type="submission" date="2016-10" db="EMBL/GenBank/DDBJ databases">
        <authorList>
            <person name="Varghese N."/>
            <person name="Submissions S."/>
        </authorList>
    </citation>
    <scope>NUCLEOTIDE SEQUENCE [LARGE SCALE GENOMIC DNA]</scope>
    <source>
        <strain evidence="3">DSM 45237</strain>
    </source>
</reference>
<dbReference type="PANTHER" id="PTHR31299">
    <property type="entry name" value="ESTERASE, PUTATIVE (AFU_ORTHOLOGUE AFUA_1G05850)-RELATED"/>
    <property type="match status" value="1"/>
</dbReference>
<keyword evidence="3" id="KW-1185">Reference proteome</keyword>
<evidence type="ECO:0000256" key="1">
    <source>
        <dbReference type="SAM" id="SignalP"/>
    </source>
</evidence>
<dbReference type="AlphaFoldDB" id="A0A1H5PTV2"/>
<dbReference type="PROSITE" id="PS51318">
    <property type="entry name" value="TAT"/>
    <property type="match status" value="1"/>
</dbReference>
<dbReference type="Gene3D" id="3.30.1870.10">
    <property type="entry name" value="EreA-like, domain 2"/>
    <property type="match status" value="1"/>
</dbReference>
<dbReference type="InterPro" id="IPR007815">
    <property type="entry name" value="Emycin_Estase"/>
</dbReference>
<dbReference type="SUPFAM" id="SSF159501">
    <property type="entry name" value="EreA/ChaN-like"/>
    <property type="match status" value="1"/>
</dbReference>
<gene>
    <name evidence="2" type="ORF">SAMN04488561_5463</name>
</gene>
<dbReference type="Pfam" id="PF05139">
    <property type="entry name" value="Erythro_esteras"/>
    <property type="match status" value="1"/>
</dbReference>
<feature type="chain" id="PRO_5010271082" evidence="1">
    <location>
        <begin position="29"/>
        <end position="435"/>
    </location>
</feature>
<dbReference type="GO" id="GO:0046677">
    <property type="term" value="P:response to antibiotic"/>
    <property type="evidence" value="ECO:0007669"/>
    <property type="project" value="InterPro"/>
</dbReference>
<dbReference type="Gene3D" id="1.20.1440.30">
    <property type="entry name" value="Biosynthetic Protein domain"/>
    <property type="match status" value="1"/>
</dbReference>
<dbReference type="Gene3D" id="3.40.1660.10">
    <property type="entry name" value="EreA-like (biosynthetic domain)"/>
    <property type="match status" value="1"/>
</dbReference>
<name>A0A1H5PTV2_9ACTN</name>
<dbReference type="InterPro" id="IPR006311">
    <property type="entry name" value="TAT_signal"/>
</dbReference>
<sequence length="435" mass="47493">MRTRSTMLGLAAGAAALALVATGVPATAAPASPEPVAPVTRWAERHAVPVPDDPARPGRDLLTVAAATAGARVIGLGEPGHLIGEVTELKARYLRHLVTYGGVRAVAFEMDWTAALPLNDYVLGRRDDLEAVLGTLEDIWQTTEIRDLFQWLRRYNDTHAGDVEVAGAEYFATGLAAYDAVADYVAANAPDRTADLEAQYEWVEPEDDDIGAHLGTYMAEPDKAPYVQAAYEVERIVASIDPGPGHEVVAQHARQIRFWYEAFSLPWGDIPTYRDARAAENVRWWQRHTDARTVYWAASAHVADAPRLTLTEPGEDDTVFASAGSYLEDWYGRGYVPIGFTFDHGTHRTGDGATVELPPALDGWFERPLGDVDADRFVLRIDRAGPPAVRDWLDAPLVTRGRPEYGVASIAYGGTLGEWFDVVVHTQAVTPAQPL</sequence>
<dbReference type="Proteomes" id="UP000181980">
    <property type="component" value="Unassembled WGS sequence"/>
</dbReference>
<evidence type="ECO:0000313" key="2">
    <source>
        <dbReference type="EMBL" id="SEF16641.1"/>
    </source>
</evidence>
<accession>A0A1H5PTV2</accession>
<dbReference type="STRING" id="561176.SAMN04488561_5463"/>
<keyword evidence="1" id="KW-0732">Signal</keyword>
<organism evidence="2 3">
    <name type="scientific">Jiangella alba</name>
    <dbReference type="NCBI Taxonomy" id="561176"/>
    <lineage>
        <taxon>Bacteria</taxon>
        <taxon>Bacillati</taxon>
        <taxon>Actinomycetota</taxon>
        <taxon>Actinomycetes</taxon>
        <taxon>Jiangellales</taxon>
        <taxon>Jiangellaceae</taxon>
        <taxon>Jiangella</taxon>
    </lineage>
</organism>
<dbReference type="EMBL" id="FNUC01000004">
    <property type="protein sequence ID" value="SEF16641.1"/>
    <property type="molecule type" value="Genomic_DNA"/>
</dbReference>
<proteinExistence type="predicted"/>
<evidence type="ECO:0000313" key="3">
    <source>
        <dbReference type="Proteomes" id="UP000181980"/>
    </source>
</evidence>
<dbReference type="PANTHER" id="PTHR31299:SF0">
    <property type="entry name" value="ESTERASE, PUTATIVE (AFU_ORTHOLOGUE AFUA_1G05850)-RELATED"/>
    <property type="match status" value="1"/>
</dbReference>
<feature type="signal peptide" evidence="1">
    <location>
        <begin position="1"/>
        <end position="28"/>
    </location>
</feature>